<evidence type="ECO:0000256" key="6">
    <source>
        <dbReference type="PROSITE-ProRule" id="PRU00221"/>
    </source>
</evidence>
<dbReference type="InterPro" id="IPR015943">
    <property type="entry name" value="WD40/YVTN_repeat-like_dom_sf"/>
</dbReference>
<comment type="similarity">
    <text evidence="5">Belongs to the WD repeat MORG1 family.</text>
</comment>
<dbReference type="InterPro" id="IPR001680">
    <property type="entry name" value="WD40_rpt"/>
</dbReference>
<dbReference type="EMBL" id="KI545862">
    <property type="protein sequence ID" value="EST07456.1"/>
    <property type="molecule type" value="Genomic_DNA"/>
</dbReference>
<dbReference type="InterPro" id="IPR036779">
    <property type="entry name" value="LysM_dom_sf"/>
</dbReference>
<dbReference type="STRING" id="1365824.V5EAM8"/>
<dbReference type="InterPro" id="IPR020472">
    <property type="entry name" value="WD40_PAC1"/>
</dbReference>
<evidence type="ECO:0000256" key="7">
    <source>
        <dbReference type="SAM" id="MobiDB-lite"/>
    </source>
</evidence>
<comment type="subcellular location">
    <subcellularLocation>
        <location evidence="1">Cytoplasm</location>
    </subcellularLocation>
</comment>
<dbReference type="PANTHER" id="PTHR22842:SF3">
    <property type="entry name" value="WD REPEAT DOMAIN-CONTAINING PROTEIN 83"/>
    <property type="match status" value="1"/>
</dbReference>
<dbReference type="Gene3D" id="3.10.350.10">
    <property type="entry name" value="LysM domain"/>
    <property type="match status" value="1"/>
</dbReference>
<keyword evidence="3 6" id="KW-0853">WD repeat</keyword>
<feature type="region of interest" description="Disordered" evidence="7">
    <location>
        <begin position="169"/>
        <end position="189"/>
    </location>
</feature>
<reference evidence="9" key="1">
    <citation type="journal article" date="2013" name="Genome Announc.">
        <title>Draft genome sequence of Pseudozyma brasiliensis sp. nov. strain GHG001, a high producer of endo-1,4-xylanase isolated from an insect pest of sugarcane.</title>
        <authorList>
            <person name="Oliveira J.V.D.C."/>
            <person name="dos Santos R.A.C."/>
            <person name="Borges T.A."/>
            <person name="Riano-Pachon D.M."/>
            <person name="Goldman G.H."/>
        </authorList>
    </citation>
    <scope>NUCLEOTIDE SEQUENCE [LARGE SCALE GENOMIC DNA]</scope>
    <source>
        <strain evidence="9">GHG001</strain>
    </source>
</reference>
<feature type="repeat" description="WD" evidence="6">
    <location>
        <begin position="457"/>
        <end position="489"/>
    </location>
</feature>
<dbReference type="AlphaFoldDB" id="V5EAM8"/>
<feature type="compositionally biased region" description="Basic and acidic residues" evidence="7">
    <location>
        <begin position="334"/>
        <end position="347"/>
    </location>
</feature>
<dbReference type="PRINTS" id="PR00320">
    <property type="entry name" value="GPROTEINBRPT"/>
</dbReference>
<dbReference type="GeneID" id="27419648"/>
<dbReference type="PROSITE" id="PS50294">
    <property type="entry name" value="WD_REPEATS_REGION"/>
    <property type="match status" value="2"/>
</dbReference>
<accession>V5EAM8</accession>
<evidence type="ECO:0000256" key="5">
    <source>
        <dbReference type="ARBA" id="ARBA00038145"/>
    </source>
</evidence>
<dbReference type="HOGENOM" id="CLU_343582_0_0_1"/>
<proteinExistence type="inferred from homology"/>
<evidence type="ECO:0000256" key="1">
    <source>
        <dbReference type="ARBA" id="ARBA00004496"/>
    </source>
</evidence>
<dbReference type="GO" id="GO:0005737">
    <property type="term" value="C:cytoplasm"/>
    <property type="evidence" value="ECO:0007669"/>
    <property type="project" value="UniProtKB-SubCell"/>
</dbReference>
<dbReference type="SMART" id="SM00564">
    <property type="entry name" value="PQQ"/>
    <property type="match status" value="2"/>
</dbReference>
<feature type="compositionally biased region" description="Low complexity" evidence="7">
    <location>
        <begin position="169"/>
        <end position="186"/>
    </location>
</feature>
<dbReference type="Pfam" id="PF00400">
    <property type="entry name" value="WD40"/>
    <property type="match status" value="4"/>
</dbReference>
<dbReference type="SUPFAM" id="SSF50978">
    <property type="entry name" value="WD40 repeat-like"/>
    <property type="match status" value="1"/>
</dbReference>
<keyword evidence="2" id="KW-0963">Cytoplasm</keyword>
<protein>
    <submittedName>
        <fullName evidence="8">Uncharacterized protein</fullName>
    </submittedName>
</protein>
<dbReference type="OMA" id="WRPIMEL"/>
<feature type="repeat" description="WD" evidence="6">
    <location>
        <begin position="736"/>
        <end position="758"/>
    </location>
</feature>
<dbReference type="Gene3D" id="2.130.10.10">
    <property type="entry name" value="YVTN repeat-like/Quinoprotein amine dehydrogenase"/>
    <property type="match status" value="1"/>
</dbReference>
<dbReference type="SMART" id="SM00320">
    <property type="entry name" value="WD40"/>
    <property type="match status" value="7"/>
</dbReference>
<feature type="region of interest" description="Disordered" evidence="7">
    <location>
        <begin position="325"/>
        <end position="347"/>
    </location>
</feature>
<dbReference type="CDD" id="cd00200">
    <property type="entry name" value="WD40"/>
    <property type="match status" value="1"/>
</dbReference>
<dbReference type="RefSeq" id="XP_016292445.1">
    <property type="nucleotide sequence ID" value="XM_016436976.1"/>
</dbReference>
<keyword evidence="9" id="KW-1185">Reference proteome</keyword>
<dbReference type="PANTHER" id="PTHR22842">
    <property type="entry name" value="WD40 REPEAT PROTEIN"/>
    <property type="match status" value="1"/>
</dbReference>
<dbReference type="OrthoDB" id="1068471at2759"/>
<evidence type="ECO:0000256" key="3">
    <source>
        <dbReference type="ARBA" id="ARBA00022574"/>
    </source>
</evidence>
<keyword evidence="4" id="KW-0677">Repeat</keyword>
<evidence type="ECO:0000313" key="8">
    <source>
        <dbReference type="EMBL" id="EST07456.1"/>
    </source>
</evidence>
<evidence type="ECO:0000313" key="9">
    <source>
        <dbReference type="Proteomes" id="UP000019377"/>
    </source>
</evidence>
<sequence length="758" mass="81485">MQTQQLCLACSSTIAPNTKPAAIYVHGCCSRPICPVCLDQNPRLRTFCPICEDAQAAFRKGPRSDVTRVGEVVFDAAAALKDDQLQEEVPPPPYEAKGESTFVVDDEASDDEGAKAKSATRPSLLTRQSKGAASAEVDVAPHTADTVSSTTEDGDCSTGLTAFRRLVDPHSAPTSSAEASSSRPTTGETRQYYLRKTDTLQSIAIRFNVSSNELCLLNALPRAVLSTSPHLLHTRSFILIPSSAVEAQLSRDPQLLSSLAGPPQKSAQEKTTAARRTAEAKFRATLARGVGVGETQADEKAARAYVGLAEDEVRWVDFGEGYDGDGLPSSYDDDAAKGKDAKGTEDQEMREAQLDTARRHRFDAILQNALAKWEMDSDWERNQRANSLDPSSISKPLPASSSSQMDQEPKGSTLGKWFTRALHGESSRGKHPSSREPRHVVSLSSSVLLPTCLEQTLVAHKAPVNVARYNSTGRYILTGSSDRTIKLWNAHSEGDAIQTYAEHNQEVLALDVSQDNARFVSGGGDKSVLVWDVGSGSVVRRFSGFMGKINDVRFGGRDGDGSVVVTGGFDGVVRVFDLRAQGAWRPIMELKEAKDAVTSISVRQDKIYTGAVDGVLRCYDLRAGQLRADTLPAPITSVAPSRLGSSVLVATLDSTVRLLDQKDGTLLHAYKGHTHDEYRCKAVFANEEDGIVIGDEEGRLVGWDVVTGENVAVGDAASGGKVRGKAVLWVECNPHDSQQMVSAGADGTVKIWSTPPSA</sequence>
<dbReference type="eggNOG" id="KOG0316">
    <property type="taxonomic scope" value="Eukaryota"/>
</dbReference>
<dbReference type="PROSITE" id="PS50082">
    <property type="entry name" value="WD_REPEATS_2"/>
    <property type="match status" value="3"/>
</dbReference>
<dbReference type="InterPro" id="IPR051980">
    <property type="entry name" value="WD_repeat_MORG1"/>
</dbReference>
<organism evidence="8 9">
    <name type="scientific">Kalmanozyma brasiliensis (strain GHG001)</name>
    <name type="common">Yeast</name>
    <name type="synonym">Pseudozyma brasiliensis</name>
    <dbReference type="NCBI Taxonomy" id="1365824"/>
    <lineage>
        <taxon>Eukaryota</taxon>
        <taxon>Fungi</taxon>
        <taxon>Dikarya</taxon>
        <taxon>Basidiomycota</taxon>
        <taxon>Ustilaginomycotina</taxon>
        <taxon>Ustilaginomycetes</taxon>
        <taxon>Ustilaginales</taxon>
        <taxon>Ustilaginaceae</taxon>
        <taxon>Kalmanozyma</taxon>
    </lineage>
</organism>
<evidence type="ECO:0000256" key="2">
    <source>
        <dbReference type="ARBA" id="ARBA00022490"/>
    </source>
</evidence>
<dbReference type="GO" id="GO:0071013">
    <property type="term" value="C:catalytic step 2 spliceosome"/>
    <property type="evidence" value="ECO:0007669"/>
    <property type="project" value="TreeGrafter"/>
</dbReference>
<feature type="region of interest" description="Disordered" evidence="7">
    <location>
        <begin position="256"/>
        <end position="276"/>
    </location>
</feature>
<dbReference type="Proteomes" id="UP000019377">
    <property type="component" value="Unassembled WGS sequence"/>
</dbReference>
<feature type="repeat" description="WD" evidence="6">
    <location>
        <begin position="500"/>
        <end position="541"/>
    </location>
</feature>
<dbReference type="GO" id="GO:0000398">
    <property type="term" value="P:mRNA splicing, via spliceosome"/>
    <property type="evidence" value="ECO:0007669"/>
    <property type="project" value="TreeGrafter"/>
</dbReference>
<name>V5EAM8_KALBG</name>
<gene>
    <name evidence="8" type="ORF">PSEUBRA_SCAF2g02579</name>
</gene>
<dbReference type="InterPro" id="IPR018391">
    <property type="entry name" value="PQQ_b-propeller_rpt"/>
</dbReference>
<feature type="region of interest" description="Disordered" evidence="7">
    <location>
        <begin position="107"/>
        <end position="156"/>
    </location>
</feature>
<evidence type="ECO:0000256" key="4">
    <source>
        <dbReference type="ARBA" id="ARBA00022737"/>
    </source>
</evidence>
<dbReference type="InterPro" id="IPR036322">
    <property type="entry name" value="WD40_repeat_dom_sf"/>
</dbReference>
<feature type="compositionally biased region" description="Polar residues" evidence="7">
    <location>
        <begin position="120"/>
        <end position="131"/>
    </location>
</feature>
<feature type="region of interest" description="Disordered" evidence="7">
    <location>
        <begin position="381"/>
        <end position="412"/>
    </location>
</feature>
<feature type="compositionally biased region" description="Low complexity" evidence="7">
    <location>
        <begin position="390"/>
        <end position="403"/>
    </location>
</feature>